<sequence>MFAANVAVTRIINLIVVGVLLVGCALINVITFLDEMIWIWYYDRQGTIQSSGINIIQDLPRFMVLLYALQRFSLDDWGRSTQFKRDEQNVSHNITIFDKHFGDVDPKLLTSDKDKVKNYGLKGRATNVFPVTSKTLEKKYAGITKDGMVAKIFWAEEQRTSEPKILEKVAEIAASHPNTVKGHVLDLLWYHKFEEPTSEIRQQLGVPEPKKGSRVLYILVFRKLFPITELTDAEFFKAWKKCIECHFVLWQEGVYHRDISPPNMMFYRNEKGTAIGVLNDYDLSSLKDAQGPQGNERTGTVPFMALDLLTSEGQGGQVKHLYHHDLESFMWVLAWVCLLYEGGKLLTSKHPLDAWATNDAETVYEKKLAFLKNFTKFKPSGIDSLIWSLVAHCLQVLKDDDHRREKLQFELEHSLNLREEVTVELDDKVLLDIFTSTTPWVQLSLQIGVADI</sequence>
<proteinExistence type="predicted"/>
<dbReference type="PANTHER" id="PTHR38248:SF2">
    <property type="entry name" value="FUNK1 11"/>
    <property type="match status" value="1"/>
</dbReference>
<dbReference type="GO" id="GO:0004672">
    <property type="term" value="F:protein kinase activity"/>
    <property type="evidence" value="ECO:0007669"/>
    <property type="project" value="InterPro"/>
</dbReference>
<dbReference type="Proteomes" id="UP000092154">
    <property type="component" value="Unassembled WGS sequence"/>
</dbReference>
<feature type="domain" description="Protein kinase" evidence="2">
    <location>
        <begin position="90"/>
        <end position="416"/>
    </location>
</feature>
<dbReference type="AlphaFoldDB" id="A0A1B7MFL0"/>
<evidence type="ECO:0000313" key="4">
    <source>
        <dbReference type="Proteomes" id="UP000092154"/>
    </source>
</evidence>
<dbReference type="PANTHER" id="PTHR38248">
    <property type="entry name" value="FUNK1 6"/>
    <property type="match status" value="1"/>
</dbReference>
<evidence type="ECO:0000256" key="1">
    <source>
        <dbReference type="SAM" id="Phobius"/>
    </source>
</evidence>
<dbReference type="InterPro" id="IPR040976">
    <property type="entry name" value="Pkinase_fungal"/>
</dbReference>
<dbReference type="GO" id="GO:0005524">
    <property type="term" value="F:ATP binding"/>
    <property type="evidence" value="ECO:0007669"/>
    <property type="project" value="InterPro"/>
</dbReference>
<dbReference type="PROSITE" id="PS50011">
    <property type="entry name" value="PROTEIN_KINASE_DOM"/>
    <property type="match status" value="1"/>
</dbReference>
<reference evidence="3 4" key="1">
    <citation type="submission" date="2016-06" db="EMBL/GenBank/DDBJ databases">
        <title>Comparative genomics of the ectomycorrhizal sister species Rhizopogon vinicolor and Rhizopogon vesiculosus (Basidiomycota: Boletales) reveals a divergence of the mating type B locus.</title>
        <authorList>
            <consortium name="DOE Joint Genome Institute"/>
            <person name="Mujic A.B."/>
            <person name="Kuo A."/>
            <person name="Tritt A."/>
            <person name="Lipzen A."/>
            <person name="Chen C."/>
            <person name="Johnson J."/>
            <person name="Sharma A."/>
            <person name="Barry K."/>
            <person name="Grigoriev I.V."/>
            <person name="Spatafora J.W."/>
        </authorList>
    </citation>
    <scope>NUCLEOTIDE SEQUENCE [LARGE SCALE GENOMIC DNA]</scope>
    <source>
        <strain evidence="3 4">AM-OR11-026</strain>
    </source>
</reference>
<dbReference type="InterPro" id="IPR000719">
    <property type="entry name" value="Prot_kinase_dom"/>
</dbReference>
<keyword evidence="4" id="KW-1185">Reference proteome</keyword>
<name>A0A1B7MFL0_9AGAM</name>
<protein>
    <recommendedName>
        <fullName evidence="2">Protein kinase domain-containing protein</fullName>
    </recommendedName>
</protein>
<dbReference type="SUPFAM" id="SSF56112">
    <property type="entry name" value="Protein kinase-like (PK-like)"/>
    <property type="match status" value="1"/>
</dbReference>
<keyword evidence="1" id="KW-1133">Transmembrane helix</keyword>
<gene>
    <name evidence="3" type="ORF">K503DRAFT_777634</name>
</gene>
<dbReference type="STRING" id="1314800.A0A1B7MFL0"/>
<dbReference type="Pfam" id="PF17667">
    <property type="entry name" value="Pkinase_fungal"/>
    <property type="match status" value="1"/>
</dbReference>
<evidence type="ECO:0000259" key="2">
    <source>
        <dbReference type="PROSITE" id="PS50011"/>
    </source>
</evidence>
<organism evidence="3 4">
    <name type="scientific">Rhizopogon vinicolor AM-OR11-026</name>
    <dbReference type="NCBI Taxonomy" id="1314800"/>
    <lineage>
        <taxon>Eukaryota</taxon>
        <taxon>Fungi</taxon>
        <taxon>Dikarya</taxon>
        <taxon>Basidiomycota</taxon>
        <taxon>Agaricomycotina</taxon>
        <taxon>Agaricomycetes</taxon>
        <taxon>Agaricomycetidae</taxon>
        <taxon>Boletales</taxon>
        <taxon>Suillineae</taxon>
        <taxon>Rhizopogonaceae</taxon>
        <taxon>Rhizopogon</taxon>
    </lineage>
</organism>
<keyword evidence="1" id="KW-0472">Membrane</keyword>
<dbReference type="EMBL" id="KV449425">
    <property type="protein sequence ID" value="OAX31387.1"/>
    <property type="molecule type" value="Genomic_DNA"/>
</dbReference>
<keyword evidence="1" id="KW-0812">Transmembrane</keyword>
<dbReference type="InParanoid" id="A0A1B7MFL0"/>
<dbReference type="OrthoDB" id="5569250at2759"/>
<feature type="transmembrane region" description="Helical" evidence="1">
    <location>
        <begin position="12"/>
        <end position="41"/>
    </location>
</feature>
<dbReference type="InterPro" id="IPR011009">
    <property type="entry name" value="Kinase-like_dom_sf"/>
</dbReference>
<evidence type="ECO:0000313" key="3">
    <source>
        <dbReference type="EMBL" id="OAX31387.1"/>
    </source>
</evidence>
<dbReference type="Gene3D" id="1.10.510.10">
    <property type="entry name" value="Transferase(Phosphotransferase) domain 1"/>
    <property type="match status" value="1"/>
</dbReference>
<accession>A0A1B7MFL0</accession>